<evidence type="ECO:0000313" key="2">
    <source>
        <dbReference type="EMBL" id="MXO70773.1"/>
    </source>
</evidence>
<dbReference type="GO" id="GO:0016020">
    <property type="term" value="C:membrane"/>
    <property type="evidence" value="ECO:0007669"/>
    <property type="project" value="InterPro"/>
</dbReference>
<feature type="transmembrane region" description="Helical" evidence="1">
    <location>
        <begin position="12"/>
        <end position="35"/>
    </location>
</feature>
<protein>
    <submittedName>
        <fullName evidence="2">YggT family protein</fullName>
    </submittedName>
</protein>
<dbReference type="OrthoDB" id="9814445at2"/>
<keyword evidence="1" id="KW-0812">Transmembrane</keyword>
<dbReference type="AlphaFoldDB" id="A0A844YYG7"/>
<evidence type="ECO:0000256" key="1">
    <source>
        <dbReference type="SAM" id="Phobius"/>
    </source>
</evidence>
<dbReference type="RefSeq" id="WP_160770646.1">
    <property type="nucleotide sequence ID" value="NZ_WTYV01000001.1"/>
</dbReference>
<feature type="transmembrane region" description="Helical" evidence="1">
    <location>
        <begin position="72"/>
        <end position="91"/>
    </location>
</feature>
<gene>
    <name evidence="2" type="ORF">GRI99_03890</name>
</gene>
<dbReference type="InterPro" id="IPR003425">
    <property type="entry name" value="CCB3/YggT"/>
</dbReference>
<keyword evidence="3" id="KW-1185">Reference proteome</keyword>
<dbReference type="EMBL" id="WTYV01000001">
    <property type="protein sequence ID" value="MXO70773.1"/>
    <property type="molecule type" value="Genomic_DNA"/>
</dbReference>
<organism evidence="2 3">
    <name type="scientific">Alteraurantiacibacter buctensis</name>
    <dbReference type="NCBI Taxonomy" id="1503981"/>
    <lineage>
        <taxon>Bacteria</taxon>
        <taxon>Pseudomonadati</taxon>
        <taxon>Pseudomonadota</taxon>
        <taxon>Alphaproteobacteria</taxon>
        <taxon>Sphingomonadales</taxon>
        <taxon>Erythrobacteraceae</taxon>
        <taxon>Alteraurantiacibacter</taxon>
    </lineage>
</organism>
<dbReference type="Pfam" id="PF02325">
    <property type="entry name" value="CCB3_YggT"/>
    <property type="match status" value="1"/>
</dbReference>
<keyword evidence="1" id="KW-1133">Transmembrane helix</keyword>
<sequence>MLFALINIVNYIAYLVQVVVIIQFVLSLLISFNVVNMSNHFVSSVWTAVNAVLDPLLNPIRRIMPNTGAIDFSPIVLLIGLRILTELLVGAQRSMITGTL</sequence>
<evidence type="ECO:0000313" key="3">
    <source>
        <dbReference type="Proteomes" id="UP000466966"/>
    </source>
</evidence>
<proteinExistence type="predicted"/>
<keyword evidence="1" id="KW-0472">Membrane</keyword>
<dbReference type="Proteomes" id="UP000466966">
    <property type="component" value="Unassembled WGS sequence"/>
</dbReference>
<accession>A0A844YYG7</accession>
<reference evidence="2 3" key="1">
    <citation type="submission" date="2019-12" db="EMBL/GenBank/DDBJ databases">
        <title>Genomic-based taxomic classification of the family Erythrobacteraceae.</title>
        <authorList>
            <person name="Xu L."/>
        </authorList>
    </citation>
    <scope>NUCLEOTIDE SEQUENCE [LARGE SCALE GENOMIC DNA]</scope>
    <source>
        <strain evidence="2 3">M0322</strain>
    </source>
</reference>
<comment type="caution">
    <text evidence="2">The sequence shown here is derived from an EMBL/GenBank/DDBJ whole genome shotgun (WGS) entry which is preliminary data.</text>
</comment>
<name>A0A844YYG7_9SPHN</name>